<gene>
    <name evidence="3" type="primary">57</name>
    <name evidence="3" type="ORF">PBI_ANTHONY_57</name>
</gene>
<keyword evidence="4" id="KW-1185">Reference proteome</keyword>
<dbReference type="Gene3D" id="3.90.580.10">
    <property type="entry name" value="Zinc finger, CHC2-type domain"/>
    <property type="match status" value="1"/>
</dbReference>
<dbReference type="EMBL" id="MN234188">
    <property type="protein sequence ID" value="QFG10427.1"/>
    <property type="molecule type" value="Genomic_DNA"/>
</dbReference>
<evidence type="ECO:0000259" key="2">
    <source>
        <dbReference type="SMART" id="SM00400"/>
    </source>
</evidence>
<evidence type="ECO:0000313" key="4">
    <source>
        <dbReference type="Proteomes" id="UP000327026"/>
    </source>
</evidence>
<proteinExistence type="predicted"/>
<protein>
    <submittedName>
        <fullName evidence="3">DNA primase</fullName>
    </submittedName>
</protein>
<dbReference type="GO" id="GO:0006260">
    <property type="term" value="P:DNA replication"/>
    <property type="evidence" value="ECO:0007669"/>
    <property type="project" value="InterPro"/>
</dbReference>
<name>A0A5J6TKA8_9CAUD</name>
<dbReference type="Pfam" id="PF01807">
    <property type="entry name" value="Zn_ribbon_DnaG"/>
    <property type="match status" value="1"/>
</dbReference>
<reference evidence="3 4" key="1">
    <citation type="submission" date="2019-07" db="EMBL/GenBank/DDBJ databases">
        <authorList>
            <person name="Garlena R.A."/>
            <person name="Russell D.A."/>
            <person name="Pope W.H."/>
            <person name="Jacobs-Sera D."/>
            <person name="Hatfull G.F."/>
        </authorList>
    </citation>
    <scope>NUCLEOTIDE SEQUENCE [LARGE SCALE GENOMIC DNA]</scope>
</reference>
<dbReference type="RefSeq" id="YP_010062093.1">
    <property type="nucleotide sequence ID" value="NC_054790.1"/>
</dbReference>
<organism evidence="3 4">
    <name type="scientific">Mycobacterium phage Anthony</name>
    <dbReference type="NCBI Taxonomy" id="2599857"/>
    <lineage>
        <taxon>Viruses</taxon>
        <taxon>Duplodnaviria</taxon>
        <taxon>Heunggongvirae</taxon>
        <taxon>Uroviricota</taxon>
        <taxon>Caudoviricetes</taxon>
        <taxon>Anthonyvirus</taxon>
        <taxon>Anthonyvirus anthony</taxon>
    </lineage>
</organism>
<dbReference type="GO" id="GO:0003899">
    <property type="term" value="F:DNA-directed RNA polymerase activity"/>
    <property type="evidence" value="ECO:0007669"/>
    <property type="project" value="InterPro"/>
</dbReference>
<dbReference type="InterPro" id="IPR002694">
    <property type="entry name" value="Znf_CHC2"/>
</dbReference>
<dbReference type="SMART" id="SM00400">
    <property type="entry name" value="ZnF_CHCC"/>
    <property type="match status" value="1"/>
</dbReference>
<sequence length="134" mass="14557">MTTSPIVKVIQYLHPGWEPPRQGRNDWIKCLCPFHGDEQPSAAVSFVHNAFKCHACGVKGGVVSLIKNEKEVSYAEAKRISEELSEGCDRAVSKGPARKSSRRVFGDSGSGMAFDSGRDGQVHAGVRGRSTPWS</sequence>
<feature type="region of interest" description="Disordered" evidence="1">
    <location>
        <begin position="88"/>
        <end position="134"/>
    </location>
</feature>
<feature type="domain" description="Zinc finger CHC2-type" evidence="2">
    <location>
        <begin position="28"/>
        <end position="82"/>
    </location>
</feature>
<dbReference type="GO" id="GO:0003677">
    <property type="term" value="F:DNA binding"/>
    <property type="evidence" value="ECO:0007669"/>
    <property type="project" value="InterPro"/>
</dbReference>
<dbReference type="Proteomes" id="UP000327026">
    <property type="component" value="Segment"/>
</dbReference>
<dbReference type="GO" id="GO:0008270">
    <property type="term" value="F:zinc ion binding"/>
    <property type="evidence" value="ECO:0007669"/>
    <property type="project" value="InterPro"/>
</dbReference>
<accession>A0A5J6TKA8</accession>
<dbReference type="SUPFAM" id="SSF57783">
    <property type="entry name" value="Zinc beta-ribbon"/>
    <property type="match status" value="1"/>
</dbReference>
<evidence type="ECO:0000313" key="3">
    <source>
        <dbReference type="EMBL" id="QFG10427.1"/>
    </source>
</evidence>
<dbReference type="InterPro" id="IPR036977">
    <property type="entry name" value="DNA_primase_Znf_CHC2"/>
</dbReference>
<evidence type="ECO:0000256" key="1">
    <source>
        <dbReference type="SAM" id="MobiDB-lite"/>
    </source>
</evidence>
<dbReference type="GeneID" id="64871727"/>
<dbReference type="KEGG" id="vg:64871727"/>